<evidence type="ECO:0000313" key="1">
    <source>
        <dbReference type="EMBL" id="MBX02185.1"/>
    </source>
</evidence>
<reference evidence="1" key="1">
    <citation type="submission" date="2018-02" db="EMBL/GenBank/DDBJ databases">
        <title>Rhizophora mucronata_Transcriptome.</title>
        <authorList>
            <person name="Meera S.P."/>
            <person name="Sreeshan A."/>
            <person name="Augustine A."/>
        </authorList>
    </citation>
    <scope>NUCLEOTIDE SEQUENCE</scope>
    <source>
        <tissue evidence="1">Leaf</tissue>
    </source>
</reference>
<proteinExistence type="predicted"/>
<dbReference type="AlphaFoldDB" id="A0A2P2K8V6"/>
<organism evidence="1">
    <name type="scientific">Rhizophora mucronata</name>
    <name type="common">Asiatic mangrove</name>
    <dbReference type="NCBI Taxonomy" id="61149"/>
    <lineage>
        <taxon>Eukaryota</taxon>
        <taxon>Viridiplantae</taxon>
        <taxon>Streptophyta</taxon>
        <taxon>Embryophyta</taxon>
        <taxon>Tracheophyta</taxon>
        <taxon>Spermatophyta</taxon>
        <taxon>Magnoliopsida</taxon>
        <taxon>eudicotyledons</taxon>
        <taxon>Gunneridae</taxon>
        <taxon>Pentapetalae</taxon>
        <taxon>rosids</taxon>
        <taxon>fabids</taxon>
        <taxon>Malpighiales</taxon>
        <taxon>Rhizophoraceae</taxon>
        <taxon>Rhizophora</taxon>
    </lineage>
</organism>
<protein>
    <submittedName>
        <fullName evidence="1">Protein SUPPRESSOR OF FRI 4-like isoform X1</fullName>
    </submittedName>
</protein>
<accession>A0A2P2K8V6</accession>
<name>A0A2P2K8V6_RHIMU</name>
<sequence length="86" mass="10000">MKPLSTFCIFEKRGMLRRAIILHAIEAFSDVAHLYFMYTRSGSLIFDRKNSVSMGGPRLWFAWALHIWVKNLPPFILLLTQSCILL</sequence>
<dbReference type="EMBL" id="GGEC01021701">
    <property type="protein sequence ID" value="MBX02185.1"/>
    <property type="molecule type" value="Transcribed_RNA"/>
</dbReference>